<accession>A0A4V1L5D0</accession>
<evidence type="ECO:0000256" key="1">
    <source>
        <dbReference type="SAM" id="Phobius"/>
    </source>
</evidence>
<protein>
    <submittedName>
        <fullName evidence="2">Uncharacterized protein</fullName>
    </submittedName>
</protein>
<keyword evidence="1" id="KW-0472">Membrane</keyword>
<keyword evidence="3" id="KW-1185">Reference proteome</keyword>
<evidence type="ECO:0000313" key="3">
    <source>
        <dbReference type="Proteomes" id="UP000289437"/>
    </source>
</evidence>
<organism evidence="2 3">
    <name type="scientific">Granulicella sibirica</name>
    <dbReference type="NCBI Taxonomy" id="2479048"/>
    <lineage>
        <taxon>Bacteria</taxon>
        <taxon>Pseudomonadati</taxon>
        <taxon>Acidobacteriota</taxon>
        <taxon>Terriglobia</taxon>
        <taxon>Terriglobales</taxon>
        <taxon>Acidobacteriaceae</taxon>
        <taxon>Granulicella</taxon>
    </lineage>
</organism>
<feature type="transmembrane region" description="Helical" evidence="1">
    <location>
        <begin position="21"/>
        <end position="40"/>
    </location>
</feature>
<proteinExistence type="predicted"/>
<evidence type="ECO:0000313" key="2">
    <source>
        <dbReference type="EMBL" id="RXH55334.1"/>
    </source>
</evidence>
<dbReference type="EMBL" id="RDSM01000003">
    <property type="protein sequence ID" value="RXH55334.1"/>
    <property type="molecule type" value="Genomic_DNA"/>
</dbReference>
<dbReference type="Proteomes" id="UP000289437">
    <property type="component" value="Unassembled WGS sequence"/>
</dbReference>
<gene>
    <name evidence="2" type="ORF">GRAN_4438</name>
</gene>
<reference evidence="3" key="2">
    <citation type="submission" date="2019-02" db="EMBL/GenBank/DDBJ databases">
        <title>Granulicella sibirica sp. nov., a psychrotolerant acidobacterium isolated from an organic soil layer in forested tundra, West Siberia.</title>
        <authorList>
            <person name="Oshkin I.Y."/>
            <person name="Kulichevskaya I.S."/>
            <person name="Rijpstra W.I.C."/>
            <person name="Sinninghe Damste J.S."/>
            <person name="Rakitin A.L."/>
            <person name="Ravin N.V."/>
            <person name="Dedysh S.N."/>
        </authorList>
    </citation>
    <scope>NUCLEOTIDE SEQUENCE [LARGE SCALE GENOMIC DNA]</scope>
    <source>
        <strain evidence="3">AF10</strain>
    </source>
</reference>
<sequence>MLEPKRVIIDLVIKLNTKSKAIAIQMLMSVGPVLSVFPSSGM</sequence>
<keyword evidence="1" id="KW-0812">Transmembrane</keyword>
<comment type="caution">
    <text evidence="2">The sequence shown here is derived from an EMBL/GenBank/DDBJ whole genome shotgun (WGS) entry which is preliminary data.</text>
</comment>
<dbReference type="AlphaFoldDB" id="A0A4V1L5D0"/>
<keyword evidence="1" id="KW-1133">Transmembrane helix</keyword>
<reference evidence="2 3" key="1">
    <citation type="submission" date="2018-11" db="EMBL/GenBank/DDBJ databases">
        <authorList>
            <person name="Mardanov A.V."/>
            <person name="Ravin N.V."/>
            <person name="Dedysh S.N."/>
        </authorList>
    </citation>
    <scope>NUCLEOTIDE SEQUENCE [LARGE SCALE GENOMIC DNA]</scope>
    <source>
        <strain evidence="2 3">AF10</strain>
    </source>
</reference>
<name>A0A4V1L5D0_9BACT</name>